<reference evidence="4" key="1">
    <citation type="submission" date="2016-10" db="EMBL/GenBank/DDBJ databases">
        <authorList>
            <person name="Varghese N."/>
            <person name="Submissions S."/>
        </authorList>
    </citation>
    <scope>NUCLEOTIDE SEQUENCE [LARGE SCALE GENOMIC DNA]</scope>
    <source>
        <strain evidence="4">CGMCC 1.3566</strain>
    </source>
</reference>
<dbReference type="Proteomes" id="UP000199095">
    <property type="component" value="Unassembled WGS sequence"/>
</dbReference>
<feature type="chain" id="PRO_5011795348" evidence="2">
    <location>
        <begin position="29"/>
        <end position="259"/>
    </location>
</feature>
<keyword evidence="2" id="KW-0732">Signal</keyword>
<dbReference type="EMBL" id="FOHJ01000003">
    <property type="protein sequence ID" value="SET17462.1"/>
    <property type="molecule type" value="Genomic_DNA"/>
</dbReference>
<accession>A0A1I0CEC9</accession>
<evidence type="ECO:0000256" key="2">
    <source>
        <dbReference type="SAM" id="SignalP"/>
    </source>
</evidence>
<evidence type="ECO:0000256" key="1">
    <source>
        <dbReference type="SAM" id="Coils"/>
    </source>
</evidence>
<dbReference type="RefSeq" id="WP_093132755.1">
    <property type="nucleotide sequence ID" value="NZ_FOHJ01000003.1"/>
</dbReference>
<protein>
    <submittedName>
        <fullName evidence="3">Uncharacterized protein</fullName>
    </submittedName>
</protein>
<gene>
    <name evidence="3" type="ORF">SAMN05421676_103127</name>
</gene>
<sequence>MKLKSLKGKIIVGTVAIGIMSSAGLAFANTDAGERLQSWYEGAFGETTESVESQVTAYGESLIPGLEDEYNGMKEEATTDINDTRDSEIGNAESAIESAKESHLENLNGTKEEILAGMQQKFYQEVFLESYFDIQDLAEQAQEYATNDLTAHTGSKGEEALNKVTEDLNTAKEEAVSDLEEAIENAKAEIEAGLANHEEITVSNLNNQIDFAIRDTRNIVEETLNGLVEEQQTIIAEAAAELEGDAMDALDEVVAGIGE</sequence>
<dbReference type="AlphaFoldDB" id="A0A1I0CEC9"/>
<evidence type="ECO:0000313" key="3">
    <source>
        <dbReference type="EMBL" id="SET17462.1"/>
    </source>
</evidence>
<feature type="signal peptide" evidence="2">
    <location>
        <begin position="1"/>
        <end position="28"/>
    </location>
</feature>
<evidence type="ECO:0000313" key="4">
    <source>
        <dbReference type="Proteomes" id="UP000199095"/>
    </source>
</evidence>
<name>A0A1I0CEC9_9BACI</name>
<keyword evidence="1" id="KW-0175">Coiled coil</keyword>
<keyword evidence="4" id="KW-1185">Reference proteome</keyword>
<proteinExistence type="predicted"/>
<organism evidence="3 4">
    <name type="scientific">Salinibacillus kushneri</name>
    <dbReference type="NCBI Taxonomy" id="237682"/>
    <lineage>
        <taxon>Bacteria</taxon>
        <taxon>Bacillati</taxon>
        <taxon>Bacillota</taxon>
        <taxon>Bacilli</taxon>
        <taxon>Bacillales</taxon>
        <taxon>Bacillaceae</taxon>
        <taxon>Salinibacillus</taxon>
    </lineage>
</organism>
<dbReference type="STRING" id="237682.SAMN05421676_103127"/>
<feature type="coiled-coil region" evidence="1">
    <location>
        <begin position="165"/>
        <end position="196"/>
    </location>
</feature>
<dbReference type="OrthoDB" id="2437506at2"/>